<dbReference type="AlphaFoldDB" id="A0A7K1UB64"/>
<sequence length="139" mass="15835">MKAILYLLPAALLTIAACKKDKEIPSEGKDNTRQPLTQASIEGSWSLVKYYLSDGTSAINWQTPEDPVYLTFTQDGTVKENGKKYAFVPNWRSPSDTFLLVYRQNDTTQMRVTQLTKDKLVISYQCYEGCSYNYVRIGK</sequence>
<proteinExistence type="predicted"/>
<dbReference type="EMBL" id="WRXN01000015">
    <property type="protein sequence ID" value="MVT11629.1"/>
    <property type="molecule type" value="Genomic_DNA"/>
</dbReference>
<gene>
    <name evidence="1" type="ORF">GO493_25425</name>
</gene>
<evidence type="ECO:0000313" key="1">
    <source>
        <dbReference type="EMBL" id="MVT11629.1"/>
    </source>
</evidence>
<dbReference type="Proteomes" id="UP000461730">
    <property type="component" value="Unassembled WGS sequence"/>
</dbReference>
<accession>A0A7K1UB64</accession>
<dbReference type="RefSeq" id="WP_157309054.1">
    <property type="nucleotide sequence ID" value="NZ_WRXN01000015.1"/>
</dbReference>
<keyword evidence="2" id="KW-1185">Reference proteome</keyword>
<evidence type="ECO:0000313" key="2">
    <source>
        <dbReference type="Proteomes" id="UP000461730"/>
    </source>
</evidence>
<dbReference type="PROSITE" id="PS51257">
    <property type="entry name" value="PROKAR_LIPOPROTEIN"/>
    <property type="match status" value="1"/>
</dbReference>
<organism evidence="1 2">
    <name type="scientific">Chitinophaga tropicalis</name>
    <dbReference type="NCBI Taxonomy" id="2683588"/>
    <lineage>
        <taxon>Bacteria</taxon>
        <taxon>Pseudomonadati</taxon>
        <taxon>Bacteroidota</taxon>
        <taxon>Chitinophagia</taxon>
        <taxon>Chitinophagales</taxon>
        <taxon>Chitinophagaceae</taxon>
        <taxon>Chitinophaga</taxon>
    </lineage>
</organism>
<comment type="caution">
    <text evidence="1">The sequence shown here is derived from an EMBL/GenBank/DDBJ whole genome shotgun (WGS) entry which is preliminary data.</text>
</comment>
<reference evidence="1 2" key="1">
    <citation type="submission" date="2019-12" db="EMBL/GenBank/DDBJ databases">
        <title>Chitinophaga sp. strain ysch24 (GDMCC 1.1355), whole genome shotgun sequence.</title>
        <authorList>
            <person name="Zhang X."/>
        </authorList>
    </citation>
    <scope>NUCLEOTIDE SEQUENCE [LARGE SCALE GENOMIC DNA]</scope>
    <source>
        <strain evidence="2">ysch24</strain>
    </source>
</reference>
<evidence type="ECO:0008006" key="3">
    <source>
        <dbReference type="Google" id="ProtNLM"/>
    </source>
</evidence>
<protein>
    <recommendedName>
        <fullName evidence="3">Lipocalin-like domain-containing protein</fullName>
    </recommendedName>
</protein>
<name>A0A7K1UB64_9BACT</name>